<dbReference type="AlphaFoldDB" id="A0A454AAZ3"/>
<dbReference type="KEGG" id="ecp:ECP_4549"/>
<dbReference type="GO" id="GO:0004803">
    <property type="term" value="F:transposase activity"/>
    <property type="evidence" value="ECO:0007669"/>
    <property type="project" value="InterPro"/>
</dbReference>
<evidence type="ECO:0000256" key="2">
    <source>
        <dbReference type="SAM" id="Coils"/>
    </source>
</evidence>
<dbReference type="SUPFAM" id="SSF46689">
    <property type="entry name" value="Homeodomain-like"/>
    <property type="match status" value="1"/>
</dbReference>
<keyword evidence="2" id="KW-0175">Coiled coil</keyword>
<dbReference type="PANTHER" id="PTHR33215:SF12">
    <property type="entry name" value="TRANSPOSASE INSN FOR INSERTION SEQUENCE ELEMENT IS911A-RELATED"/>
    <property type="match status" value="1"/>
</dbReference>
<dbReference type="Pfam" id="PF01527">
    <property type="entry name" value="HTH_Tnp_1"/>
    <property type="match status" value="1"/>
</dbReference>
<feature type="coiled-coil region" evidence="2">
    <location>
        <begin position="71"/>
        <end position="98"/>
    </location>
</feature>
<reference evidence="3 4" key="1">
    <citation type="journal article" date="2006" name="Mol. Microbiol.">
        <title>Role of pathogenicity island-associated integrases in the genome plasticity of uropathogenic Escherichia coli strain 536.</title>
        <authorList>
            <person name="Hochhut B."/>
            <person name="Wilde C."/>
            <person name="Balling G."/>
            <person name="Middendorf B."/>
            <person name="Dobrindt U."/>
            <person name="Brzuszkiewicz E."/>
            <person name="Gottschalk G."/>
            <person name="Carniel E."/>
            <person name="Hacker J."/>
        </authorList>
    </citation>
    <scope>NUCLEOTIDE SEQUENCE [LARGE SCALE GENOMIC DNA]</scope>
    <source>
        <strain evidence="4">536 / UPEC</strain>
    </source>
</reference>
<organism evidence="3 4">
    <name type="scientific">Escherichia coli O6:K15:H31 (strain 536 / UPEC)</name>
    <dbReference type="NCBI Taxonomy" id="362663"/>
    <lineage>
        <taxon>Bacteria</taxon>
        <taxon>Pseudomonadati</taxon>
        <taxon>Pseudomonadota</taxon>
        <taxon>Gammaproteobacteria</taxon>
        <taxon>Enterobacterales</taxon>
        <taxon>Enterobacteriaceae</taxon>
        <taxon>Escherichia</taxon>
    </lineage>
</organism>
<evidence type="ECO:0000313" key="3">
    <source>
        <dbReference type="EMBL" id="ABG72485.1"/>
    </source>
</evidence>
<dbReference type="PANTHER" id="PTHR33215">
    <property type="entry name" value="PROTEIN DISTAL ANTENNA"/>
    <property type="match status" value="1"/>
</dbReference>
<dbReference type="EMBL" id="CP000247">
    <property type="protein sequence ID" value="ABG72485.1"/>
    <property type="molecule type" value="Genomic_DNA"/>
</dbReference>
<sequence>MICSPQHLTGEPMSKAFTAEFKVEAAKLVLDQNYTHGEAAKAMNVSLSAINRWVKSLRMERQGKTPPGLPLTPEQTELREMRKRIQRLEMENEILKKATALLMSDSLNSSR</sequence>
<proteinExistence type="inferred from homology"/>
<dbReference type="Proteomes" id="UP000009182">
    <property type="component" value="Chromosome"/>
</dbReference>
<dbReference type="GO" id="GO:0006313">
    <property type="term" value="P:DNA transposition"/>
    <property type="evidence" value="ECO:0007669"/>
    <property type="project" value="InterPro"/>
</dbReference>
<gene>
    <name evidence="3" type="ordered locus">ECP_4549</name>
</gene>
<protein>
    <submittedName>
        <fullName evidence="3">Probable transposase protein</fullName>
    </submittedName>
</protein>
<dbReference type="InterPro" id="IPR009057">
    <property type="entry name" value="Homeodomain-like_sf"/>
</dbReference>
<dbReference type="InterPro" id="IPR051839">
    <property type="entry name" value="RD_transcriptional_regulator"/>
</dbReference>
<dbReference type="InterPro" id="IPR002514">
    <property type="entry name" value="Transposase_8"/>
</dbReference>
<dbReference type="GO" id="GO:0003677">
    <property type="term" value="F:DNA binding"/>
    <property type="evidence" value="ECO:0007669"/>
    <property type="project" value="InterPro"/>
</dbReference>
<accession>A0A454AAZ3</accession>
<dbReference type="Gene3D" id="1.10.10.60">
    <property type="entry name" value="Homeodomain-like"/>
    <property type="match status" value="1"/>
</dbReference>
<comment type="similarity">
    <text evidence="1">Belongs to the transposase 8 family.</text>
</comment>
<name>A0A454AAZ3_ECOL5</name>
<evidence type="ECO:0000313" key="4">
    <source>
        <dbReference type="Proteomes" id="UP000009182"/>
    </source>
</evidence>
<evidence type="ECO:0000256" key="1">
    <source>
        <dbReference type="ARBA" id="ARBA00009964"/>
    </source>
</evidence>